<evidence type="ECO:0000256" key="4">
    <source>
        <dbReference type="ARBA" id="ARBA00012011"/>
    </source>
</evidence>
<keyword evidence="6" id="KW-0812">Transmembrane</keyword>
<evidence type="ECO:0000256" key="1">
    <source>
        <dbReference type="ARBA" id="ARBA00001974"/>
    </source>
</evidence>
<feature type="binding site" evidence="13">
    <location>
        <position position="186"/>
    </location>
    <ligand>
        <name>FAD</name>
        <dbReference type="ChEBI" id="CHEBI:57692"/>
    </ligand>
</feature>
<keyword evidence="10" id="KW-0560">Oxidoreductase</keyword>
<evidence type="ECO:0000256" key="10">
    <source>
        <dbReference type="ARBA" id="ARBA00023002"/>
    </source>
</evidence>
<dbReference type="PRINTS" id="PR00406">
    <property type="entry name" value="CYTB5RDTASE"/>
</dbReference>
<feature type="binding site" evidence="13">
    <location>
        <position position="212"/>
    </location>
    <ligand>
        <name>FAD</name>
        <dbReference type="ChEBI" id="CHEBI:57692"/>
    </ligand>
</feature>
<dbReference type="EMBL" id="JBCAWK010000004">
    <property type="protein sequence ID" value="KAK8861204.1"/>
    <property type="molecule type" value="Genomic_DNA"/>
</dbReference>
<dbReference type="KEGG" id="kne:92179282"/>
<dbReference type="SUPFAM" id="SSF52343">
    <property type="entry name" value="Ferredoxin reductase-like, C-terminal NADP-linked domain"/>
    <property type="match status" value="1"/>
</dbReference>
<evidence type="ECO:0000256" key="2">
    <source>
        <dbReference type="ARBA" id="ARBA00004572"/>
    </source>
</evidence>
<dbReference type="GeneID" id="92179282"/>
<feature type="domain" description="FAD-binding FR-type" evidence="14">
    <location>
        <begin position="124"/>
        <end position="237"/>
    </location>
</feature>
<evidence type="ECO:0000256" key="12">
    <source>
        <dbReference type="ARBA" id="ARBA00023136"/>
    </source>
</evidence>
<dbReference type="EC" id="1.6.2.2" evidence="4"/>
<dbReference type="FunFam" id="3.40.50.80:FF:000009">
    <property type="entry name" value="NADH-cytochrome b5 reductase"/>
    <property type="match status" value="1"/>
</dbReference>
<evidence type="ECO:0000256" key="11">
    <source>
        <dbReference type="ARBA" id="ARBA00023027"/>
    </source>
</evidence>
<evidence type="ECO:0000256" key="3">
    <source>
        <dbReference type="ARBA" id="ARBA00006105"/>
    </source>
</evidence>
<proteinExistence type="inferred from homology"/>
<keyword evidence="7" id="KW-0496">Mitochondrion</keyword>
<dbReference type="Gene3D" id="3.40.50.80">
    <property type="entry name" value="Nucleotide-binding domain of ferredoxin-NADP reductase (FNR) module"/>
    <property type="match status" value="1"/>
</dbReference>
<dbReference type="RefSeq" id="XP_066803829.1">
    <property type="nucleotide sequence ID" value="XM_066945140.1"/>
</dbReference>
<dbReference type="PROSITE" id="PS51384">
    <property type="entry name" value="FAD_FR"/>
    <property type="match status" value="1"/>
</dbReference>
<dbReference type="CDD" id="cd06183">
    <property type="entry name" value="cyt_b5_reduct_like"/>
    <property type="match status" value="1"/>
</dbReference>
<dbReference type="InterPro" id="IPR017938">
    <property type="entry name" value="Riboflavin_synthase-like_b-brl"/>
</dbReference>
<dbReference type="InterPro" id="IPR017927">
    <property type="entry name" value="FAD-bd_FR_type"/>
</dbReference>
<dbReference type="InterPro" id="IPR039261">
    <property type="entry name" value="FNR_nucleotide-bd"/>
</dbReference>
<comment type="cofactor">
    <cofactor evidence="1 13">
        <name>FAD</name>
        <dbReference type="ChEBI" id="CHEBI:57692"/>
    </cofactor>
</comment>
<name>A0AAW0YRC1_9TREE</name>
<dbReference type="InterPro" id="IPR001433">
    <property type="entry name" value="OxRdtase_FAD/NAD-bd"/>
</dbReference>
<keyword evidence="12" id="KW-0472">Membrane</keyword>
<feature type="binding site" evidence="13">
    <location>
        <position position="188"/>
    </location>
    <ligand>
        <name>FAD</name>
        <dbReference type="ChEBI" id="CHEBI:57692"/>
    </ligand>
</feature>
<feature type="binding site" evidence="13">
    <location>
        <position position="187"/>
    </location>
    <ligand>
        <name>FAD</name>
        <dbReference type="ChEBI" id="CHEBI:57692"/>
    </ligand>
</feature>
<dbReference type="Gene3D" id="2.40.30.10">
    <property type="entry name" value="Translation factors"/>
    <property type="match status" value="1"/>
</dbReference>
<evidence type="ECO:0000256" key="9">
    <source>
        <dbReference type="ARBA" id="ARBA00022989"/>
    </source>
</evidence>
<evidence type="ECO:0000313" key="16">
    <source>
        <dbReference type="Proteomes" id="UP001388673"/>
    </source>
</evidence>
<sequence>MASATRLFASARLARPSLVTRAPAQARGYASAASGGGANWPLLLSAAGAAGIGAYAYLQYDPATKKEISAKAHELEDKAKALAHQGEDKAKALVSKGEAKVKDVQAQTDATKEGSGTIGALISDSWTPFTLAKVEDYNHNTKIYHFSFGEDGADKAAGGHVASCLLVRSPDGEDKVVDAKGKPVIRPYTPISPPDQKGSIELMIKEYPTGKITPYMASMKLGQQLLFKGPIQKYKYEPNTFDKGLAIAGGSGITPMYQLISHSLSIPEDKTKWTLMFSNVTEKDILLRKEWDTLAKQHPDRLRVKYVLDKQPWGWKGETGFITPSMISKVFPRKADEKVQAFVCGPPPQVASLAGPKDGMKQGELQGALKELGYSSEEVFKF</sequence>
<dbReference type="PANTHER" id="PTHR19370">
    <property type="entry name" value="NADH-CYTOCHROME B5 REDUCTASE"/>
    <property type="match status" value="1"/>
</dbReference>
<evidence type="ECO:0000256" key="8">
    <source>
        <dbReference type="ARBA" id="ARBA00022827"/>
    </source>
</evidence>
<evidence type="ECO:0000259" key="14">
    <source>
        <dbReference type="PROSITE" id="PS51384"/>
    </source>
</evidence>
<dbReference type="InterPro" id="IPR008333">
    <property type="entry name" value="Cbr1-like_FAD-bd_dom"/>
</dbReference>
<dbReference type="Pfam" id="PF00175">
    <property type="entry name" value="NAD_binding_1"/>
    <property type="match status" value="1"/>
</dbReference>
<keyword evidence="11" id="KW-0520">NAD</keyword>
<evidence type="ECO:0000256" key="13">
    <source>
        <dbReference type="PIRSR" id="PIRSR601834-1"/>
    </source>
</evidence>
<dbReference type="GO" id="GO:0090524">
    <property type="term" value="F:cytochrome-b5 reductase activity, acting on NADH"/>
    <property type="evidence" value="ECO:0007669"/>
    <property type="project" value="UniProtKB-EC"/>
</dbReference>
<evidence type="ECO:0000256" key="7">
    <source>
        <dbReference type="ARBA" id="ARBA00022787"/>
    </source>
</evidence>
<dbReference type="FunFam" id="2.40.30.10:FF:000069">
    <property type="entry name" value="NADH-cytochrome b5 reductase"/>
    <property type="match status" value="1"/>
</dbReference>
<feature type="binding site" evidence="13">
    <location>
        <position position="211"/>
    </location>
    <ligand>
        <name>FAD</name>
        <dbReference type="ChEBI" id="CHEBI:57692"/>
    </ligand>
</feature>
<keyword evidence="16" id="KW-1185">Reference proteome</keyword>
<evidence type="ECO:0000256" key="5">
    <source>
        <dbReference type="ARBA" id="ARBA00022630"/>
    </source>
</evidence>
<keyword evidence="8 13" id="KW-0274">FAD</keyword>
<comment type="caution">
    <text evidence="15">The sequence shown here is derived from an EMBL/GenBank/DDBJ whole genome shotgun (WGS) entry which is preliminary data.</text>
</comment>
<gene>
    <name evidence="15" type="ORF">IAR55_002023</name>
</gene>
<evidence type="ECO:0000313" key="15">
    <source>
        <dbReference type="EMBL" id="KAK8861204.1"/>
    </source>
</evidence>
<dbReference type="SUPFAM" id="SSF63380">
    <property type="entry name" value="Riboflavin synthase domain-like"/>
    <property type="match status" value="1"/>
</dbReference>
<feature type="binding site" evidence="13">
    <location>
        <position position="254"/>
    </location>
    <ligand>
        <name>FAD</name>
        <dbReference type="ChEBI" id="CHEBI:57692"/>
    </ligand>
</feature>
<dbReference type="Pfam" id="PF00970">
    <property type="entry name" value="FAD_binding_6"/>
    <property type="match status" value="1"/>
</dbReference>
<feature type="binding site" evidence="13">
    <location>
        <position position="205"/>
    </location>
    <ligand>
        <name>FAD</name>
        <dbReference type="ChEBI" id="CHEBI:57692"/>
    </ligand>
</feature>
<dbReference type="AlphaFoldDB" id="A0AAW0YRC1"/>
<dbReference type="Proteomes" id="UP001388673">
    <property type="component" value="Unassembled WGS sequence"/>
</dbReference>
<keyword evidence="7" id="KW-1000">Mitochondrion outer membrane</keyword>
<dbReference type="PANTHER" id="PTHR19370:SF171">
    <property type="entry name" value="NADH-CYTOCHROME B5 REDUCTASE 2"/>
    <property type="match status" value="1"/>
</dbReference>
<comment type="similarity">
    <text evidence="3">Belongs to the flavoprotein pyridine nucleotide cytochrome reductase family.</text>
</comment>
<organism evidence="15 16">
    <name type="scientific">Kwoniella newhampshirensis</name>
    <dbReference type="NCBI Taxonomy" id="1651941"/>
    <lineage>
        <taxon>Eukaryota</taxon>
        <taxon>Fungi</taxon>
        <taxon>Dikarya</taxon>
        <taxon>Basidiomycota</taxon>
        <taxon>Agaricomycotina</taxon>
        <taxon>Tremellomycetes</taxon>
        <taxon>Tremellales</taxon>
        <taxon>Cryptococcaceae</taxon>
        <taxon>Kwoniella</taxon>
    </lineage>
</organism>
<accession>A0AAW0YRC1</accession>
<keyword evidence="9" id="KW-1133">Transmembrane helix</keyword>
<evidence type="ECO:0000256" key="6">
    <source>
        <dbReference type="ARBA" id="ARBA00022692"/>
    </source>
</evidence>
<dbReference type="GO" id="GO:0005741">
    <property type="term" value="C:mitochondrial outer membrane"/>
    <property type="evidence" value="ECO:0007669"/>
    <property type="project" value="UniProtKB-SubCell"/>
</dbReference>
<protein>
    <recommendedName>
        <fullName evidence="4">cytochrome-b5 reductase</fullName>
        <ecNumber evidence="4">1.6.2.2</ecNumber>
    </recommendedName>
</protein>
<keyword evidence="5 13" id="KW-0285">Flavoprotein</keyword>
<reference evidence="15 16" key="1">
    <citation type="journal article" date="2024" name="bioRxiv">
        <title>Comparative genomics of Cryptococcus and Kwoniella reveals pathogenesis evolution and contrasting karyotype dynamics via intercentromeric recombination or chromosome fusion.</title>
        <authorList>
            <person name="Coelho M.A."/>
            <person name="David-Palma M."/>
            <person name="Shea T."/>
            <person name="Bowers K."/>
            <person name="McGinley-Smith S."/>
            <person name="Mohammad A.W."/>
            <person name="Gnirke A."/>
            <person name="Yurkov A.M."/>
            <person name="Nowrousian M."/>
            <person name="Sun S."/>
            <person name="Cuomo C.A."/>
            <person name="Heitman J."/>
        </authorList>
    </citation>
    <scope>NUCLEOTIDE SEQUENCE [LARGE SCALE GENOMIC DNA]</scope>
    <source>
        <strain evidence="15 16">CBS 13917</strain>
    </source>
</reference>
<comment type="subcellular location">
    <subcellularLocation>
        <location evidence="2">Mitochondrion outer membrane</location>
        <topology evidence="2">Single-pass membrane protein</topology>
    </subcellularLocation>
</comment>
<dbReference type="InterPro" id="IPR001834">
    <property type="entry name" value="CBR-like"/>
</dbReference>